<proteinExistence type="predicted"/>
<keyword evidence="1" id="KW-0812">Transmembrane</keyword>
<reference evidence="2 3" key="1">
    <citation type="submission" date="2023-10" db="EMBL/GenBank/DDBJ databases">
        <title>Xenorhabdus taiwanensis sp. nov., a symbiotic bacterium associated with the entomopathogenic nematode Steinernema taiwanensis.</title>
        <authorList>
            <person name="Tseng C.T."/>
            <person name="Shu H.Y."/>
            <person name="Chen M.H."/>
            <person name="Fang Y.J."/>
            <person name="Wu T.L."/>
            <person name="Lin Y.C."/>
            <person name="Huang C.J."/>
        </authorList>
    </citation>
    <scope>NUCLEOTIDE SEQUENCE [LARGE SCALE GENOMIC DNA]</scope>
    <source>
        <strain evidence="2 3">TCT-1</strain>
    </source>
</reference>
<keyword evidence="1" id="KW-1133">Transmembrane helix</keyword>
<evidence type="ECO:0008006" key="4">
    <source>
        <dbReference type="Google" id="ProtNLM"/>
    </source>
</evidence>
<accession>A0ABN7C199</accession>
<organism evidence="2 3">
    <name type="scientific">Xenorhabdus taiwanensis</name>
    <dbReference type="NCBI Taxonomy" id="3085177"/>
    <lineage>
        <taxon>Bacteria</taxon>
        <taxon>Pseudomonadati</taxon>
        <taxon>Pseudomonadota</taxon>
        <taxon>Gammaproteobacteria</taxon>
        <taxon>Enterobacterales</taxon>
        <taxon>Morganellaceae</taxon>
        <taxon>Xenorhabdus</taxon>
    </lineage>
</organism>
<evidence type="ECO:0000313" key="3">
    <source>
        <dbReference type="Proteomes" id="UP001529514"/>
    </source>
</evidence>
<name>A0ABN7C199_9GAMM</name>
<keyword evidence="1" id="KW-0472">Membrane</keyword>
<gene>
    <name evidence="2" type="ORF">TCT1_12110</name>
</gene>
<sequence>MPLEADILLAFYLLDFDDCYPLFIKTLLDTEMKKILLIIIILFSIGSIGGIFLAGMNIYTRSTTPIEAPQQTQQENAPTGQQ</sequence>
<dbReference type="Proteomes" id="UP001529514">
    <property type="component" value="Chromosome"/>
</dbReference>
<dbReference type="EMBL" id="AP028978">
    <property type="protein sequence ID" value="BET96290.1"/>
    <property type="molecule type" value="Genomic_DNA"/>
</dbReference>
<evidence type="ECO:0000256" key="1">
    <source>
        <dbReference type="SAM" id="Phobius"/>
    </source>
</evidence>
<protein>
    <recommendedName>
        <fullName evidence="4">Lipopolysaccharide assembly protein A domain-containing protein</fullName>
    </recommendedName>
</protein>
<evidence type="ECO:0000313" key="2">
    <source>
        <dbReference type="EMBL" id="BET96290.1"/>
    </source>
</evidence>
<keyword evidence="3" id="KW-1185">Reference proteome</keyword>
<feature type="transmembrane region" description="Helical" evidence="1">
    <location>
        <begin position="35"/>
        <end position="54"/>
    </location>
</feature>